<accession>A0A8B6GGL7</accession>
<dbReference type="GO" id="GO:0007173">
    <property type="term" value="P:epidermal growth factor receptor signaling pathway"/>
    <property type="evidence" value="ECO:0007669"/>
    <property type="project" value="InterPro"/>
</dbReference>
<feature type="compositionally biased region" description="Basic and acidic residues" evidence="2">
    <location>
        <begin position="130"/>
        <end position="149"/>
    </location>
</feature>
<protein>
    <recommendedName>
        <fullName evidence="4">EGF-like domain-containing protein</fullName>
    </recommendedName>
</protein>
<name>A0A8B6GGL7_MYTGA</name>
<feature type="transmembrane region" description="Helical" evidence="3">
    <location>
        <begin position="662"/>
        <end position="685"/>
    </location>
</feature>
<feature type="domain" description="EGF-like" evidence="4">
    <location>
        <begin position="604"/>
        <end position="643"/>
    </location>
</feature>
<feature type="disulfide bond" evidence="1">
    <location>
        <begin position="633"/>
        <end position="642"/>
    </location>
</feature>
<evidence type="ECO:0000313" key="6">
    <source>
        <dbReference type="Proteomes" id="UP000596742"/>
    </source>
</evidence>
<evidence type="ECO:0000256" key="2">
    <source>
        <dbReference type="SAM" id="MobiDB-lite"/>
    </source>
</evidence>
<dbReference type="PANTHER" id="PTHR12332">
    <property type="entry name" value="KEREN-RELATED"/>
    <property type="match status" value="1"/>
</dbReference>
<dbReference type="PROSITE" id="PS00022">
    <property type="entry name" value="EGF_1"/>
    <property type="match status" value="1"/>
</dbReference>
<feature type="compositionally biased region" description="Basic residues" evidence="2">
    <location>
        <begin position="228"/>
        <end position="252"/>
    </location>
</feature>
<keyword evidence="3" id="KW-0812">Transmembrane</keyword>
<dbReference type="GO" id="GO:0048018">
    <property type="term" value="F:receptor ligand activity"/>
    <property type="evidence" value="ECO:0007669"/>
    <property type="project" value="InterPro"/>
</dbReference>
<evidence type="ECO:0000256" key="1">
    <source>
        <dbReference type="PROSITE-ProRule" id="PRU00076"/>
    </source>
</evidence>
<feature type="region of interest" description="Disordered" evidence="2">
    <location>
        <begin position="713"/>
        <end position="735"/>
    </location>
</feature>
<dbReference type="GO" id="GO:0005154">
    <property type="term" value="F:epidermal growth factor receptor binding"/>
    <property type="evidence" value="ECO:0007669"/>
    <property type="project" value="InterPro"/>
</dbReference>
<evidence type="ECO:0000256" key="3">
    <source>
        <dbReference type="SAM" id="Phobius"/>
    </source>
</evidence>
<feature type="compositionally biased region" description="Low complexity" evidence="2">
    <location>
        <begin position="179"/>
        <end position="188"/>
    </location>
</feature>
<dbReference type="PROSITE" id="PS50026">
    <property type="entry name" value="EGF_3"/>
    <property type="match status" value="1"/>
</dbReference>
<dbReference type="Gene3D" id="2.10.25.10">
    <property type="entry name" value="Laminin"/>
    <property type="match status" value="1"/>
</dbReference>
<comment type="caution">
    <text evidence="5">The sequence shown here is derived from an EMBL/GenBank/DDBJ whole genome shotgun (WGS) entry which is preliminary data.</text>
</comment>
<dbReference type="SUPFAM" id="SSF57196">
    <property type="entry name" value="EGF/Laminin"/>
    <property type="match status" value="1"/>
</dbReference>
<feature type="region of interest" description="Disordered" evidence="2">
    <location>
        <begin position="62"/>
        <end position="152"/>
    </location>
</feature>
<dbReference type="AlphaFoldDB" id="A0A8B6GGL7"/>
<dbReference type="PANTHER" id="PTHR12332:SF1">
    <property type="entry name" value="KEREN-RELATED"/>
    <property type="match status" value="1"/>
</dbReference>
<reference evidence="5" key="1">
    <citation type="submission" date="2018-11" db="EMBL/GenBank/DDBJ databases">
        <authorList>
            <person name="Alioto T."/>
            <person name="Alioto T."/>
        </authorList>
    </citation>
    <scope>NUCLEOTIDE SEQUENCE</scope>
</reference>
<keyword evidence="1" id="KW-1015">Disulfide bond</keyword>
<feature type="compositionally biased region" description="Basic and acidic residues" evidence="2">
    <location>
        <begin position="62"/>
        <end position="72"/>
    </location>
</feature>
<keyword evidence="3" id="KW-0472">Membrane</keyword>
<feature type="region of interest" description="Disordered" evidence="2">
    <location>
        <begin position="171"/>
        <end position="289"/>
    </location>
</feature>
<feature type="compositionally biased region" description="Polar residues" evidence="2">
    <location>
        <begin position="101"/>
        <end position="112"/>
    </location>
</feature>
<sequence length="754" mass="84465">MPVTRNKARKNYKLLSEFGFDQDVLDVSDPTSDIFDHETSPDEVDRLEHRIHNLELSISEKERKLEKSDFEKQGAIPKTRLKNGESSKLIDPVKEKGVVEKSNNPHKPQSSAPKVKSTEIAGKKTKSAKRKDTSDSKSVKRKGEINLDKLRKKKVLTKLVEKQLSDILKKNNLIDLVDSSESPHGSSTSEHDFSSHLRKRKNKSLKKKSSKVPLQYSDSDSDDSIHVPKVKSAKAKKFKKSGSSRVTKHKSRVISESSDSSDYDSFESSTDDDTSSTSGTDSSCKKKSLKKRKVKSGMVAKASDDVQNPQTWPHTTLQYEYINKSVSFQDLDLKLFVAGELEIIGSSKIKAIERNTRLSLLKKIVYYSSIYQWKSLLDFYAAFLRQIETGAKTWKDTPDNLEVPLLSKYVKQEFDKKHSFGAKKETKTHTLCLLQNYSDAQVCDFLEYGWPVGHDGSPFRSSFSRNHSGATDFPDDIAKYLKKESSYKAIVGPFKANPFSCPSALSPLNSVPKKDSTERRVIVDLSFPEGEAVNSGIFKDRYLGDEISVSEATMSLATLLFSFFSLLIVYTEGCLKSSGNSNLDKLTYKVNNQTIPENHRLDCTDNETQALACLNGGSCFAVNVPDRVVECACLNKYIGNRCEMIDPEIIFDQSAREKVVRIGFISGFTALIILLVIVVLILIWCKIRRSKKPNSSKSKSYEELGQSEPVKQLEVEAKKNVEQPDKISDEPVDKLEPANATYTGVLTNGNSLTL</sequence>
<dbReference type="InterPro" id="IPR000742">
    <property type="entry name" value="EGF"/>
</dbReference>
<feature type="compositionally biased region" description="Acidic residues" evidence="2">
    <location>
        <begin position="259"/>
        <end position="274"/>
    </location>
</feature>
<keyword evidence="1" id="KW-0245">EGF-like domain</keyword>
<comment type="caution">
    <text evidence="1">Lacks conserved residue(s) required for the propagation of feature annotation.</text>
</comment>
<gene>
    <name evidence="5" type="ORF">MGAL_10B027316</name>
</gene>
<organism evidence="5 6">
    <name type="scientific">Mytilus galloprovincialis</name>
    <name type="common">Mediterranean mussel</name>
    <dbReference type="NCBI Taxonomy" id="29158"/>
    <lineage>
        <taxon>Eukaryota</taxon>
        <taxon>Metazoa</taxon>
        <taxon>Spiralia</taxon>
        <taxon>Lophotrochozoa</taxon>
        <taxon>Mollusca</taxon>
        <taxon>Bivalvia</taxon>
        <taxon>Autobranchia</taxon>
        <taxon>Pteriomorphia</taxon>
        <taxon>Mytilida</taxon>
        <taxon>Mytiloidea</taxon>
        <taxon>Mytilidae</taxon>
        <taxon>Mytilinae</taxon>
        <taxon>Mytilus</taxon>
    </lineage>
</organism>
<evidence type="ECO:0000259" key="4">
    <source>
        <dbReference type="PROSITE" id="PS50026"/>
    </source>
</evidence>
<proteinExistence type="predicted"/>
<dbReference type="Proteomes" id="UP000596742">
    <property type="component" value="Unassembled WGS sequence"/>
</dbReference>
<feature type="compositionally biased region" description="Basic residues" evidence="2">
    <location>
        <begin position="196"/>
        <end position="210"/>
    </location>
</feature>
<dbReference type="InterPro" id="IPR043403">
    <property type="entry name" value="Gurken/Spitz"/>
</dbReference>
<evidence type="ECO:0000313" key="5">
    <source>
        <dbReference type="EMBL" id="VDI63828.1"/>
    </source>
</evidence>
<keyword evidence="6" id="KW-1185">Reference proteome</keyword>
<dbReference type="OrthoDB" id="6162066at2759"/>
<dbReference type="EMBL" id="UYJE01008422">
    <property type="protein sequence ID" value="VDI63828.1"/>
    <property type="molecule type" value="Genomic_DNA"/>
</dbReference>
<keyword evidence="3" id="KW-1133">Transmembrane helix</keyword>